<sequence>MRMLILGGSWFLGRAVAEQARDDGWTVATFRRGRTGEQPPGTVLITGDRNNLTDLDRAAAGPWDAVVDTSGYIPANVLDVARALEPVADRYVFVSTVSVYRGWPVEPLDEDSPILDTPHDAGPDYGYDGDPRPSRYGYGKAGCERAVRWIFGPGRTVILRPGVILGPREYVGRTAWWLRRLARGGTVLAPGDPDRRIQPIDVRDTARFAIQAAVPGGPTGTFNLVGDGHETFGDLLAAAARATRSAARLVWAADEVLLRHRVRHWTELPLWRPYPGTWAVGSRRARLAGLTTRSITDTMRDTWDWMTTGATPVQHGRAAELGITPEREAQILAAIDGKDQPVMASH</sequence>
<feature type="domain" description="NAD-dependent epimerase/dehydratase" evidence="1">
    <location>
        <begin position="3"/>
        <end position="215"/>
    </location>
</feature>
<dbReference type="InterPro" id="IPR036291">
    <property type="entry name" value="NAD(P)-bd_dom_sf"/>
</dbReference>
<dbReference type="RefSeq" id="WP_189059547.1">
    <property type="nucleotide sequence ID" value="NZ_BMMK01000018.1"/>
</dbReference>
<dbReference type="InterPro" id="IPR051207">
    <property type="entry name" value="ComplexI_NDUFA9_subunit"/>
</dbReference>
<comment type="caution">
    <text evidence="2">The sequence shown here is derived from an EMBL/GenBank/DDBJ whole genome shotgun (WGS) entry which is preliminary data.</text>
</comment>
<name>A0A8J3CAA0_9PSEU</name>
<reference evidence="2" key="1">
    <citation type="journal article" date="2014" name="Int. J. Syst. Evol. Microbiol.">
        <title>Complete genome sequence of Corynebacterium casei LMG S-19264T (=DSM 44701T), isolated from a smear-ripened cheese.</title>
        <authorList>
            <consortium name="US DOE Joint Genome Institute (JGI-PGF)"/>
            <person name="Walter F."/>
            <person name="Albersmeier A."/>
            <person name="Kalinowski J."/>
            <person name="Ruckert C."/>
        </authorList>
    </citation>
    <scope>NUCLEOTIDE SEQUENCE</scope>
    <source>
        <strain evidence="2">CGMCC 4.5737</strain>
    </source>
</reference>
<dbReference type="EMBL" id="BMMK01000018">
    <property type="protein sequence ID" value="GGM63933.1"/>
    <property type="molecule type" value="Genomic_DNA"/>
</dbReference>
<organism evidence="2 3">
    <name type="scientific">Longimycelium tulufanense</name>
    <dbReference type="NCBI Taxonomy" id="907463"/>
    <lineage>
        <taxon>Bacteria</taxon>
        <taxon>Bacillati</taxon>
        <taxon>Actinomycetota</taxon>
        <taxon>Actinomycetes</taxon>
        <taxon>Pseudonocardiales</taxon>
        <taxon>Pseudonocardiaceae</taxon>
        <taxon>Longimycelium</taxon>
    </lineage>
</organism>
<evidence type="ECO:0000313" key="2">
    <source>
        <dbReference type="EMBL" id="GGM63933.1"/>
    </source>
</evidence>
<accession>A0A8J3CAA0</accession>
<evidence type="ECO:0000313" key="3">
    <source>
        <dbReference type="Proteomes" id="UP000637578"/>
    </source>
</evidence>
<dbReference type="PANTHER" id="PTHR12126">
    <property type="entry name" value="NADH-UBIQUINONE OXIDOREDUCTASE 39 KDA SUBUNIT-RELATED"/>
    <property type="match status" value="1"/>
</dbReference>
<dbReference type="InterPro" id="IPR001509">
    <property type="entry name" value="Epimerase_deHydtase"/>
</dbReference>
<keyword evidence="3" id="KW-1185">Reference proteome</keyword>
<dbReference type="AlphaFoldDB" id="A0A8J3CAA0"/>
<dbReference type="SUPFAM" id="SSF51735">
    <property type="entry name" value="NAD(P)-binding Rossmann-fold domains"/>
    <property type="match status" value="1"/>
</dbReference>
<dbReference type="Pfam" id="PF01370">
    <property type="entry name" value="Epimerase"/>
    <property type="match status" value="1"/>
</dbReference>
<proteinExistence type="predicted"/>
<protein>
    <submittedName>
        <fullName evidence="2">Reductase</fullName>
    </submittedName>
</protein>
<gene>
    <name evidence="2" type="ORF">GCM10012275_38120</name>
</gene>
<dbReference type="Gene3D" id="3.40.50.720">
    <property type="entry name" value="NAD(P)-binding Rossmann-like Domain"/>
    <property type="match status" value="1"/>
</dbReference>
<dbReference type="Proteomes" id="UP000637578">
    <property type="component" value="Unassembled WGS sequence"/>
</dbReference>
<evidence type="ECO:0000259" key="1">
    <source>
        <dbReference type="Pfam" id="PF01370"/>
    </source>
</evidence>
<dbReference type="PANTHER" id="PTHR12126:SF16">
    <property type="entry name" value="MIOREX COMPLEX COMPONENT 2"/>
    <property type="match status" value="1"/>
</dbReference>
<dbReference type="GO" id="GO:0044877">
    <property type="term" value="F:protein-containing complex binding"/>
    <property type="evidence" value="ECO:0007669"/>
    <property type="project" value="TreeGrafter"/>
</dbReference>
<reference evidence="2" key="2">
    <citation type="submission" date="2020-09" db="EMBL/GenBank/DDBJ databases">
        <authorList>
            <person name="Sun Q."/>
            <person name="Zhou Y."/>
        </authorList>
    </citation>
    <scope>NUCLEOTIDE SEQUENCE</scope>
    <source>
        <strain evidence="2">CGMCC 4.5737</strain>
    </source>
</reference>